<organism evidence="1 2">
    <name type="scientific">Hydra vulgaris</name>
    <name type="common">Hydra</name>
    <name type="synonym">Hydra attenuata</name>
    <dbReference type="NCBI Taxonomy" id="6087"/>
    <lineage>
        <taxon>Eukaryota</taxon>
        <taxon>Metazoa</taxon>
        <taxon>Cnidaria</taxon>
        <taxon>Hydrozoa</taxon>
        <taxon>Hydroidolina</taxon>
        <taxon>Anthoathecata</taxon>
        <taxon>Aplanulata</taxon>
        <taxon>Hydridae</taxon>
        <taxon>Hydra</taxon>
    </lineage>
</organism>
<dbReference type="Gene3D" id="1.10.10.10">
    <property type="entry name" value="Winged helix-like DNA-binding domain superfamily/Winged helix DNA-binding domain"/>
    <property type="match status" value="1"/>
</dbReference>
<dbReference type="InterPro" id="IPR009057">
    <property type="entry name" value="Homeodomain-like_sf"/>
</dbReference>
<dbReference type="GeneID" id="136091704"/>
<reference evidence="2" key="1">
    <citation type="submission" date="2025-08" db="UniProtKB">
        <authorList>
            <consortium name="RefSeq"/>
        </authorList>
    </citation>
    <scope>IDENTIFICATION</scope>
</reference>
<name>A0ABM4DLR0_HYDVU</name>
<accession>A0ABM4DLR0</accession>
<keyword evidence="1" id="KW-1185">Reference proteome</keyword>
<protein>
    <submittedName>
        <fullName evidence="2">Uncharacterized protein LOC136091704</fullName>
    </submittedName>
</protein>
<dbReference type="Proteomes" id="UP001652625">
    <property type="component" value="Chromosome 15"/>
</dbReference>
<sequence>MVKYRRLFQEERLRAVFMAENGESYSKIATILDPTASGIRKIIKKYKNSGSTADKARSGRTKKTTAHTDRVVVRMSLQDRRLTAPQLSRRLSEEHGVNLVFRYVRKRLQKTGLRECVAAK</sequence>
<dbReference type="SUPFAM" id="SSF46689">
    <property type="entry name" value="Homeodomain-like"/>
    <property type="match status" value="1"/>
</dbReference>
<dbReference type="RefSeq" id="XP_065675483.1">
    <property type="nucleotide sequence ID" value="XM_065819411.1"/>
</dbReference>
<gene>
    <name evidence="2" type="primary">LOC136091704</name>
</gene>
<evidence type="ECO:0000313" key="1">
    <source>
        <dbReference type="Proteomes" id="UP001652625"/>
    </source>
</evidence>
<evidence type="ECO:0000313" key="2">
    <source>
        <dbReference type="RefSeq" id="XP_065675483.1"/>
    </source>
</evidence>
<proteinExistence type="predicted"/>
<dbReference type="InterPro" id="IPR036388">
    <property type="entry name" value="WH-like_DNA-bd_sf"/>
</dbReference>